<evidence type="ECO:0000313" key="2">
    <source>
        <dbReference type="Proteomes" id="UP000204221"/>
    </source>
</evidence>
<dbReference type="GO" id="GO:0005524">
    <property type="term" value="F:ATP binding"/>
    <property type="evidence" value="ECO:0007669"/>
    <property type="project" value="UniProtKB-UniRule"/>
</dbReference>
<accession>A0A221W7D1</accession>
<dbReference type="Pfam" id="PF13535">
    <property type="entry name" value="ATP-grasp_4"/>
    <property type="match status" value="1"/>
</dbReference>
<dbReference type="SUPFAM" id="SSF56059">
    <property type="entry name" value="Glutathione synthetase ATP-binding domain-like"/>
    <property type="match status" value="1"/>
</dbReference>
<organism evidence="1 2">
    <name type="scientific">Actinoalloteichus hoggarensis</name>
    <dbReference type="NCBI Taxonomy" id="1470176"/>
    <lineage>
        <taxon>Bacteria</taxon>
        <taxon>Bacillati</taxon>
        <taxon>Actinomycetota</taxon>
        <taxon>Actinomycetes</taxon>
        <taxon>Pseudonocardiales</taxon>
        <taxon>Pseudonocardiaceae</taxon>
        <taxon>Actinoalloteichus</taxon>
    </lineage>
</organism>
<keyword evidence="2" id="KW-1185">Reference proteome</keyword>
<evidence type="ECO:0000313" key="1">
    <source>
        <dbReference type="EMBL" id="ASO21862.1"/>
    </source>
</evidence>
<dbReference type="KEGG" id="ahg:AHOG_21230"/>
<protein>
    <submittedName>
        <fullName evidence="1">Carbamoyl-phosphate synthase L chain, ATP binding domain</fullName>
    </submittedName>
</protein>
<dbReference type="Gene3D" id="3.30.470.20">
    <property type="entry name" value="ATP-grasp fold, B domain"/>
    <property type="match status" value="1"/>
</dbReference>
<dbReference type="InterPro" id="IPR052032">
    <property type="entry name" value="ATP-dep_AA_Ligase"/>
</dbReference>
<dbReference type="InterPro" id="IPR011761">
    <property type="entry name" value="ATP-grasp"/>
</dbReference>
<dbReference type="Proteomes" id="UP000204221">
    <property type="component" value="Chromosome"/>
</dbReference>
<reference evidence="1 2" key="1">
    <citation type="submission" date="2017-07" db="EMBL/GenBank/DDBJ databases">
        <title>Complete genome sequence of Actinoalloteichus hoggarensis DSM 45943, type strain of Actinoalloteichus hoggarensis.</title>
        <authorList>
            <person name="Ruckert C."/>
            <person name="Nouioui I."/>
            <person name="Willmese J."/>
            <person name="van Wezel G."/>
            <person name="Klenk H.-P."/>
            <person name="Kalinowski J."/>
            <person name="Zotchev S.B."/>
        </authorList>
    </citation>
    <scope>NUCLEOTIDE SEQUENCE [LARGE SCALE GENOMIC DNA]</scope>
    <source>
        <strain evidence="1 2">DSM 45943</strain>
    </source>
</reference>
<sequence length="455" mass="50820">MPAVMLNIFVIGLDEENHDVLRAVPSAERYRFHPLLCIEELQHGEIPVADLLARAERVLTEFDGSIDAIVGFWDFPVSTMVPILARRFGTRGADLTSVLKCEHKYWSRLEQQKVIDEHPRFALVSPSDDRPPAELRYPMWLKPVKSFSSELAFKVDDDAEFRQAVERIGRGIGRVGEPFEHILAQVSLPPEIAAVGGRAILAEEALRGVQVAVEGYGCGGDVVIYGTLDSVDYPDSSCFLRHQYPSQLPDSVQRRLADISTRVMRHIGLDNATFSIEYFYDPDTDEIGLLEINSRHSQSHAVLFDHVDGAPNHHCMLALALGEDPRLPRGLGEYGIAAKWYHRRFADGVLRRGPTREELDRVEQEIPGVVVRPTAVEGARLSEQVGQDSYSFTLAEIVVGARDEAELVDKYERCVAALTFEFDEAAQVAEVQETITGCETGLIRETAQEQEGVER</sequence>
<proteinExistence type="predicted"/>
<dbReference type="EMBL" id="CP022521">
    <property type="protein sequence ID" value="ASO21862.1"/>
    <property type="molecule type" value="Genomic_DNA"/>
</dbReference>
<dbReference type="PROSITE" id="PS50975">
    <property type="entry name" value="ATP_GRASP"/>
    <property type="match status" value="1"/>
</dbReference>
<name>A0A221W7D1_9PSEU</name>
<dbReference type="PANTHER" id="PTHR43585">
    <property type="entry name" value="FUMIPYRROLE BIOSYNTHESIS PROTEIN C"/>
    <property type="match status" value="1"/>
</dbReference>
<dbReference type="AlphaFoldDB" id="A0A221W7D1"/>
<dbReference type="GO" id="GO:0046872">
    <property type="term" value="F:metal ion binding"/>
    <property type="evidence" value="ECO:0007669"/>
    <property type="project" value="InterPro"/>
</dbReference>
<gene>
    <name evidence="1" type="ORF">AHOG_21230</name>
</gene>
<dbReference type="PANTHER" id="PTHR43585:SF2">
    <property type="entry name" value="ATP-GRASP ENZYME FSQD"/>
    <property type="match status" value="1"/>
</dbReference>